<dbReference type="KEGG" id="tes:BW730_13150"/>
<feature type="transmembrane region" description="Helical" evidence="6">
    <location>
        <begin position="430"/>
        <end position="447"/>
    </location>
</feature>
<feature type="transmembrane region" description="Helical" evidence="6">
    <location>
        <begin position="337"/>
        <end position="364"/>
    </location>
</feature>
<feature type="transmembrane region" description="Helical" evidence="6">
    <location>
        <begin position="278"/>
        <end position="298"/>
    </location>
</feature>
<reference evidence="8" key="1">
    <citation type="submission" date="2017-02" db="EMBL/GenBank/DDBJ databases">
        <title>Tessaracoccus aquaemaris sp. nov., isolated from the intestine of a Korean rockfish, Sebastes schlegelii, in a marine aquaculture pond.</title>
        <authorList>
            <person name="Tak E.J."/>
            <person name="Bae J.-W."/>
        </authorList>
    </citation>
    <scope>NUCLEOTIDE SEQUENCE [LARGE SCALE GENOMIC DNA]</scope>
    <source>
        <strain evidence="8">NSG39</strain>
    </source>
</reference>
<organism evidence="7 8">
    <name type="scientific">Tessaracoccus aquimaris</name>
    <dbReference type="NCBI Taxonomy" id="1332264"/>
    <lineage>
        <taxon>Bacteria</taxon>
        <taxon>Bacillati</taxon>
        <taxon>Actinomycetota</taxon>
        <taxon>Actinomycetes</taxon>
        <taxon>Propionibacteriales</taxon>
        <taxon>Propionibacteriaceae</taxon>
        <taxon>Tessaracoccus</taxon>
    </lineage>
</organism>
<feature type="transmembrane region" description="Helical" evidence="6">
    <location>
        <begin position="12"/>
        <end position="30"/>
    </location>
</feature>
<dbReference type="Pfam" id="PF09678">
    <property type="entry name" value="Caa3_CtaG"/>
    <property type="match status" value="1"/>
</dbReference>
<feature type="transmembrane region" description="Helical" evidence="6">
    <location>
        <begin position="459"/>
        <end position="484"/>
    </location>
</feature>
<keyword evidence="2" id="KW-1003">Cell membrane</keyword>
<evidence type="ECO:0000256" key="5">
    <source>
        <dbReference type="ARBA" id="ARBA00023136"/>
    </source>
</evidence>
<feature type="transmembrane region" description="Helical" evidence="6">
    <location>
        <begin position="391"/>
        <end position="410"/>
    </location>
</feature>
<dbReference type="OrthoDB" id="5241646at2"/>
<evidence type="ECO:0000256" key="4">
    <source>
        <dbReference type="ARBA" id="ARBA00022989"/>
    </source>
</evidence>
<feature type="transmembrane region" description="Helical" evidence="6">
    <location>
        <begin position="78"/>
        <end position="99"/>
    </location>
</feature>
<feature type="transmembrane region" description="Helical" evidence="6">
    <location>
        <begin position="310"/>
        <end position="331"/>
    </location>
</feature>
<dbReference type="EMBL" id="CP019606">
    <property type="protein sequence ID" value="AQP49368.1"/>
    <property type="molecule type" value="Genomic_DNA"/>
</dbReference>
<keyword evidence="5 6" id="KW-0472">Membrane</keyword>
<feature type="transmembrane region" description="Helical" evidence="6">
    <location>
        <begin position="119"/>
        <end position="138"/>
    </location>
</feature>
<keyword evidence="8" id="KW-1185">Reference proteome</keyword>
<dbReference type="GO" id="GO:0005886">
    <property type="term" value="C:plasma membrane"/>
    <property type="evidence" value="ECO:0007669"/>
    <property type="project" value="UniProtKB-SubCell"/>
</dbReference>
<name>A0A1Q2CTD5_9ACTN</name>
<feature type="transmembrane region" description="Helical" evidence="6">
    <location>
        <begin position="220"/>
        <end position="242"/>
    </location>
</feature>
<evidence type="ECO:0008006" key="9">
    <source>
        <dbReference type="Google" id="ProtNLM"/>
    </source>
</evidence>
<keyword evidence="3 6" id="KW-0812">Transmembrane</keyword>
<evidence type="ECO:0000256" key="3">
    <source>
        <dbReference type="ARBA" id="ARBA00022692"/>
    </source>
</evidence>
<sequence>MPAGLDRTILRWSAGTWALSTFVLVFLNALDTSGMSLAQLAQPGMADYLVASVSNFWPSVLRFAGAALVALTARVASCWTTLLIGLWGAGLSVLTPIAVGQVLVGPDHDFGGDAATVQALIGYPTLGVLLVIALRVLFGDEVATVTWRRWIRMAVVALPVMVLAEAILTWFKLAGSPLLSTLTGWLMVWRWAGLALVCAAALGIIVARRRRRFRSVEAPLLALGSLGIFGWVAITVAMLRVLPPQYFVPTSPAQVFLGYDTPDAPTLVKVLTSGRPNMLFVALGVAGIVFYLVALAALRRRGTPWPWTRTLSWILGWVVVIYVTSSGLGLYSAPHFGIHMIVHMSLSMLAPVLLSLGGVLTLLLRASKAGGPVASMHDWVSWALQWRVAKWLYNPIVAFTLFISSYYALYFTGLFEHLMTYHWGHQLMNAHFLLVGYVYYSLIIGVDRGPKPLPHIAKLGLAMAAMPFHAFFGVILMNGRSIIAERYYYYLGMPWADLPAAQELGGGVAWAGGEIPSLLVVVALGIQWARQDSKEAARADRHMDTGRDNEYEEYNEMLQRLAERSATPTRREGEK</sequence>
<evidence type="ECO:0000313" key="7">
    <source>
        <dbReference type="EMBL" id="AQP49368.1"/>
    </source>
</evidence>
<keyword evidence="4 6" id="KW-1133">Transmembrane helix</keyword>
<feature type="transmembrane region" description="Helical" evidence="6">
    <location>
        <begin position="150"/>
        <end position="171"/>
    </location>
</feature>
<feature type="transmembrane region" description="Helical" evidence="6">
    <location>
        <begin position="191"/>
        <end position="208"/>
    </location>
</feature>
<proteinExistence type="predicted"/>
<dbReference type="STRING" id="1332264.BW730_13150"/>
<dbReference type="InterPro" id="IPR019108">
    <property type="entry name" value="Caa3_assmbl_CtaG-rel"/>
</dbReference>
<evidence type="ECO:0000256" key="1">
    <source>
        <dbReference type="ARBA" id="ARBA00004651"/>
    </source>
</evidence>
<gene>
    <name evidence="7" type="ORF">BW730_13150</name>
</gene>
<evidence type="ECO:0000256" key="6">
    <source>
        <dbReference type="SAM" id="Phobius"/>
    </source>
</evidence>
<comment type="subcellular location">
    <subcellularLocation>
        <location evidence="1">Cell membrane</location>
        <topology evidence="1">Multi-pass membrane protein</topology>
    </subcellularLocation>
</comment>
<feature type="transmembrane region" description="Helical" evidence="6">
    <location>
        <begin position="50"/>
        <end position="71"/>
    </location>
</feature>
<evidence type="ECO:0000313" key="8">
    <source>
        <dbReference type="Proteomes" id="UP000188145"/>
    </source>
</evidence>
<dbReference type="AlphaFoldDB" id="A0A1Q2CTD5"/>
<evidence type="ECO:0000256" key="2">
    <source>
        <dbReference type="ARBA" id="ARBA00022475"/>
    </source>
</evidence>
<accession>A0A1Q2CTD5</accession>
<feature type="transmembrane region" description="Helical" evidence="6">
    <location>
        <begin position="504"/>
        <end position="526"/>
    </location>
</feature>
<protein>
    <recommendedName>
        <fullName evidence="9">Copper resistance protein CopD</fullName>
    </recommendedName>
</protein>
<dbReference type="Proteomes" id="UP000188145">
    <property type="component" value="Chromosome"/>
</dbReference>